<dbReference type="GO" id="GO:0016787">
    <property type="term" value="F:hydrolase activity"/>
    <property type="evidence" value="ECO:0007669"/>
    <property type="project" value="UniProtKB-KW"/>
</dbReference>
<feature type="region of interest" description="Disordered" evidence="5">
    <location>
        <begin position="76"/>
        <end position="122"/>
    </location>
</feature>
<evidence type="ECO:0000259" key="6">
    <source>
        <dbReference type="SMART" id="SM00891"/>
    </source>
</evidence>
<dbReference type="GO" id="GO:0000400">
    <property type="term" value="F:four-way junction DNA binding"/>
    <property type="evidence" value="ECO:0007669"/>
    <property type="project" value="TreeGrafter"/>
</dbReference>
<dbReference type="GO" id="GO:0005524">
    <property type="term" value="F:ATP binding"/>
    <property type="evidence" value="ECO:0007669"/>
    <property type="project" value="UniProtKB-KW"/>
</dbReference>
<feature type="compositionally biased region" description="Basic and acidic residues" evidence="5">
    <location>
        <begin position="101"/>
        <end position="117"/>
    </location>
</feature>
<dbReference type="Proteomes" id="UP000288216">
    <property type="component" value="Unassembled WGS sequence"/>
</dbReference>
<feature type="region of interest" description="Disordered" evidence="5">
    <location>
        <begin position="827"/>
        <end position="889"/>
    </location>
</feature>
<dbReference type="PANTHER" id="PTHR14025:SF20">
    <property type="entry name" value="FANCONI ANEMIA GROUP M PROTEIN"/>
    <property type="match status" value="1"/>
</dbReference>
<dbReference type="GO" id="GO:0009378">
    <property type="term" value="F:four-way junction helicase activity"/>
    <property type="evidence" value="ECO:0007669"/>
    <property type="project" value="TreeGrafter"/>
</dbReference>
<evidence type="ECO:0000256" key="4">
    <source>
        <dbReference type="ARBA" id="ARBA00022840"/>
    </source>
</evidence>
<protein>
    <recommendedName>
        <fullName evidence="6">ERCC4 domain-containing protein</fullName>
    </recommendedName>
</protein>
<feature type="compositionally biased region" description="Basic and acidic residues" evidence="5">
    <location>
        <begin position="355"/>
        <end position="364"/>
    </location>
</feature>
<dbReference type="InterPro" id="IPR047418">
    <property type="entry name" value="XPF_nuclease_FANCM"/>
</dbReference>
<dbReference type="OrthoDB" id="6513042at2759"/>
<feature type="compositionally biased region" description="Polar residues" evidence="5">
    <location>
        <begin position="9"/>
        <end position="23"/>
    </location>
</feature>
<dbReference type="PANTHER" id="PTHR14025">
    <property type="entry name" value="FANCONI ANEMIA GROUP M FANCM FAMILY MEMBER"/>
    <property type="match status" value="1"/>
</dbReference>
<dbReference type="Gene3D" id="1.10.150.20">
    <property type="entry name" value="5' to 3' exonuclease, C-terminal subdomain"/>
    <property type="match status" value="1"/>
</dbReference>
<keyword evidence="4" id="KW-0067">ATP-binding</keyword>
<dbReference type="Pfam" id="PF02732">
    <property type="entry name" value="ERCC4"/>
    <property type="match status" value="1"/>
</dbReference>
<accession>A0A401PK33</accession>
<keyword evidence="3" id="KW-0347">Helicase</keyword>
<keyword evidence="8" id="KW-1185">Reference proteome</keyword>
<evidence type="ECO:0000256" key="3">
    <source>
        <dbReference type="ARBA" id="ARBA00022806"/>
    </source>
</evidence>
<name>A0A401PK33_SCYTO</name>
<dbReference type="GO" id="GO:0036297">
    <property type="term" value="P:interstrand cross-link repair"/>
    <property type="evidence" value="ECO:0007669"/>
    <property type="project" value="TreeGrafter"/>
</dbReference>
<feature type="compositionally biased region" description="Acidic residues" evidence="5">
    <location>
        <begin position="874"/>
        <end position="884"/>
    </location>
</feature>
<evidence type="ECO:0000256" key="5">
    <source>
        <dbReference type="SAM" id="MobiDB-lite"/>
    </source>
</evidence>
<feature type="region of interest" description="Disordered" evidence="5">
    <location>
        <begin position="404"/>
        <end position="430"/>
    </location>
</feature>
<dbReference type="SUPFAM" id="SSF47781">
    <property type="entry name" value="RuvA domain 2-like"/>
    <property type="match status" value="1"/>
</dbReference>
<proteinExistence type="predicted"/>
<comment type="caution">
    <text evidence="7">The sequence shown here is derived from an EMBL/GenBank/DDBJ whole genome shotgun (WGS) entry which is preliminary data.</text>
</comment>
<dbReference type="SUPFAM" id="SSF52980">
    <property type="entry name" value="Restriction endonuclease-like"/>
    <property type="match status" value="1"/>
</dbReference>
<dbReference type="GO" id="GO:0004518">
    <property type="term" value="F:nuclease activity"/>
    <property type="evidence" value="ECO:0007669"/>
    <property type="project" value="InterPro"/>
</dbReference>
<evidence type="ECO:0000256" key="2">
    <source>
        <dbReference type="ARBA" id="ARBA00022801"/>
    </source>
</evidence>
<feature type="region of interest" description="Disordered" evidence="5">
    <location>
        <begin position="1"/>
        <end position="23"/>
    </location>
</feature>
<evidence type="ECO:0000313" key="8">
    <source>
        <dbReference type="Proteomes" id="UP000288216"/>
    </source>
</evidence>
<reference evidence="7 8" key="1">
    <citation type="journal article" date="2018" name="Nat. Ecol. Evol.">
        <title>Shark genomes provide insights into elasmobranch evolution and the origin of vertebrates.</title>
        <authorList>
            <person name="Hara Y"/>
            <person name="Yamaguchi K"/>
            <person name="Onimaru K"/>
            <person name="Kadota M"/>
            <person name="Koyanagi M"/>
            <person name="Keeley SD"/>
            <person name="Tatsumi K"/>
            <person name="Tanaka K"/>
            <person name="Motone F"/>
            <person name="Kageyama Y"/>
            <person name="Nozu R"/>
            <person name="Adachi N"/>
            <person name="Nishimura O"/>
            <person name="Nakagawa R"/>
            <person name="Tanegashima C"/>
            <person name="Kiyatake I"/>
            <person name="Matsumoto R"/>
            <person name="Murakumo K"/>
            <person name="Nishida K"/>
            <person name="Terakita A"/>
            <person name="Kuratani S"/>
            <person name="Sato K"/>
            <person name="Hyodo S Kuraku.S."/>
        </authorList>
    </citation>
    <scope>NUCLEOTIDE SEQUENCE [LARGE SCALE GENOMIC DNA]</scope>
</reference>
<dbReference type="Gene3D" id="3.40.50.10130">
    <property type="match status" value="1"/>
</dbReference>
<sequence>MDDIYEASPTLQPQVGTTSRANNQAVRKMDQLMKLSCDRKKCISNSVKQNNFFSKLTHEDEECSLFNKGKIKRTKVQRSPSCPETAKTKEAHKPPFCVSRNGHDQKAAFTPKDHSSKPGEQIHQPEGEIEMDINNDFQEVTWFSGSDMRESPMKLDFNVNSAASESANAKCKSADTREKEHRDLPHCETIADYTARKLTAETQDLFFKYHESSSANLGHNSRSNETSTNGIDLSKLFYLPESLSTQGHRPQLKSSNTNPGSTWHSYAAEVEHPNYDSQVPTSVKMVLERVTSFLASSPPSLDMFPFCEEGNSEENRRQTNILKIPPENVLIHDHGDDQFFGGSQPINIQPTDLATGREPEDLSDHVNAGSSPSWDDLFDSNIEENVDKDYEAQSCVNQEELLGPLRQHHNSTDTNKSRSNKTLKDFTSDAPSVHDKSLPFFEDEPSLDGSSTLCAPGYKSCATIQDVPELVRHSTVLNEPCQNTRAVASKSLKNGEIEHDLICSPLLHKSFHKQMCCENSYIDQHGPVVDDSNTHNCSGELFAVNFDLGFSFEDFDENSDALITINNETTEFSEHPIGKSPSNHTEITTAELDECIPPIRENCTNKVTSKLFEAGTEGLRDCSTPESGKNVSLKTSKAETLHHSEKHLTTQDLALFSPICQSGLWASSAFPPALGSFATPQERSSSLKLCGGTSVNTLFKNDMAISQNPALSNVTEDLVKKGALSESTASPNTSGSILSCSTSEKHGKKSLIFNKRNILRRILDSPINGGCNSESDDEVIRRPSKRIKVGVLESPEVTGTSELDTPVLANWKSRKILNLAFSDSEDDDFRATSTKNNKDAKLPRNTQHSRKKHVARQFLDEEAELSSDGAENVSSDEDDSDNVNDDSFQGFINDASQLSQVISDGDMQEIYLKSVRSPHIYNKRKMVHSKNEMTIFSQIPEQDETYMEDSFCVREEGEETDDQSELNDDEIVNFDLFNDTSIGKNKKCANLNRTRAKIAEIENAKDTLTKRKKGSRIILLNDSSEDEQDVNQSPIKHLVQTCKHQKTAEQQSTILCSPNSTCGGDSFKKPLSKLTVQQPTCVEKGKPSLDGSLSMRLNLQASVSETIDFQIEQKHSRRYTSTLVPDIAHSSMQDEVQSEPQRGKLHSINSMESSPFSRPNEILCEDDLIGVHQSISHGTAPLKVLVDSREISSGPNLVSCIRLKHCIRAEICCLNGCDYIVSNRMAVERIFLSEFGNSVNRSKLVDRIQHLQAMFERVCIIVEKDGMKPGETSKIFQRTRYYDALLSSLTVAGIRILFSSSQEETAGLIAELARVEERKNAAITVPLEARGLRQQVLQFYLSIPDISYITVLNLCHRFNSVKEVANSSVAEIASRGKVGHRQAEKIHRYLHYVFDPQMVPDHGEQKSRKLNG</sequence>
<keyword evidence="1" id="KW-0547">Nucleotide-binding</keyword>
<dbReference type="GO" id="GO:0045003">
    <property type="term" value="P:double-strand break repair via synthesis-dependent strand annealing"/>
    <property type="evidence" value="ECO:0007669"/>
    <property type="project" value="TreeGrafter"/>
</dbReference>
<gene>
    <name evidence="7" type="ORF">scyTo_0002566</name>
</gene>
<dbReference type="InterPro" id="IPR011335">
    <property type="entry name" value="Restrct_endonuc-II-like"/>
</dbReference>
<feature type="domain" description="ERCC4" evidence="6">
    <location>
        <begin position="1183"/>
        <end position="1266"/>
    </location>
</feature>
<dbReference type="InterPro" id="IPR006166">
    <property type="entry name" value="ERCC4_domain"/>
</dbReference>
<dbReference type="SMART" id="SM00891">
    <property type="entry name" value="ERCC4"/>
    <property type="match status" value="1"/>
</dbReference>
<dbReference type="EMBL" id="BFAA01000650">
    <property type="protein sequence ID" value="GCB73482.1"/>
    <property type="molecule type" value="Genomic_DNA"/>
</dbReference>
<evidence type="ECO:0000256" key="1">
    <source>
        <dbReference type="ARBA" id="ARBA00022741"/>
    </source>
</evidence>
<dbReference type="STRING" id="75743.A0A401PK33"/>
<dbReference type="CDD" id="cd20077">
    <property type="entry name" value="XPF_nuclease_FANCM"/>
    <property type="match status" value="1"/>
</dbReference>
<organism evidence="7 8">
    <name type="scientific">Scyliorhinus torazame</name>
    <name type="common">Cloudy catshark</name>
    <name type="synonym">Catulus torazame</name>
    <dbReference type="NCBI Taxonomy" id="75743"/>
    <lineage>
        <taxon>Eukaryota</taxon>
        <taxon>Metazoa</taxon>
        <taxon>Chordata</taxon>
        <taxon>Craniata</taxon>
        <taxon>Vertebrata</taxon>
        <taxon>Chondrichthyes</taxon>
        <taxon>Elasmobranchii</taxon>
        <taxon>Galeomorphii</taxon>
        <taxon>Galeoidea</taxon>
        <taxon>Carcharhiniformes</taxon>
        <taxon>Scyliorhinidae</taxon>
        <taxon>Scyliorhinus</taxon>
    </lineage>
</organism>
<dbReference type="GO" id="GO:0043138">
    <property type="term" value="F:3'-5' DNA helicase activity"/>
    <property type="evidence" value="ECO:0007669"/>
    <property type="project" value="TreeGrafter"/>
</dbReference>
<feature type="region of interest" description="Disordered" evidence="5">
    <location>
        <begin position="347"/>
        <end position="376"/>
    </location>
</feature>
<dbReference type="InterPro" id="IPR010994">
    <property type="entry name" value="RuvA_2-like"/>
</dbReference>
<evidence type="ECO:0000313" key="7">
    <source>
        <dbReference type="EMBL" id="GCB73482.1"/>
    </source>
</evidence>
<keyword evidence="2" id="KW-0378">Hydrolase</keyword>